<dbReference type="Gene3D" id="2.30.42.10">
    <property type="match status" value="2"/>
</dbReference>
<keyword evidence="11" id="KW-0479">Metal-binding</keyword>
<evidence type="ECO:0000313" key="13">
    <source>
        <dbReference type="EMBL" id="QRJ62713.1"/>
    </source>
</evidence>
<feature type="transmembrane region" description="Helical" evidence="11">
    <location>
        <begin position="5"/>
        <end position="22"/>
    </location>
</feature>
<dbReference type="InterPro" id="IPR041489">
    <property type="entry name" value="PDZ_6"/>
</dbReference>
<feature type="transmembrane region" description="Helical" evidence="11">
    <location>
        <begin position="380"/>
        <end position="402"/>
    </location>
</feature>
<keyword evidence="14" id="KW-1185">Reference proteome</keyword>
<feature type="transmembrane region" description="Helical" evidence="11">
    <location>
        <begin position="428"/>
        <end position="446"/>
    </location>
</feature>
<feature type="domain" description="PDZ" evidence="12">
    <location>
        <begin position="212"/>
        <end position="281"/>
    </location>
</feature>
<evidence type="ECO:0000256" key="11">
    <source>
        <dbReference type="RuleBase" id="RU362031"/>
    </source>
</evidence>
<reference evidence="13" key="1">
    <citation type="submission" date="2020-11" db="EMBL/GenBank/DDBJ databases">
        <title>Azospira restricta DSM 18626 genome sequence.</title>
        <authorList>
            <person name="Moe W.M."/>
        </authorList>
    </citation>
    <scope>NUCLEOTIDE SEQUENCE</scope>
    <source>
        <strain evidence="13">DSM 18626</strain>
    </source>
</reference>
<evidence type="ECO:0000259" key="12">
    <source>
        <dbReference type="SMART" id="SM00228"/>
    </source>
</evidence>
<keyword evidence="5 11" id="KW-0812">Transmembrane</keyword>
<keyword evidence="4" id="KW-0645">Protease</keyword>
<evidence type="ECO:0000256" key="3">
    <source>
        <dbReference type="ARBA" id="ARBA00007931"/>
    </source>
</evidence>
<evidence type="ECO:0000256" key="9">
    <source>
        <dbReference type="ARBA" id="ARBA00023049"/>
    </source>
</evidence>
<keyword evidence="10 11" id="KW-0472">Membrane</keyword>
<comment type="subcellular location">
    <subcellularLocation>
        <location evidence="2">Membrane</location>
        <topology evidence="2">Multi-pass membrane protein</topology>
    </subcellularLocation>
</comment>
<dbReference type="PANTHER" id="PTHR42837:SF2">
    <property type="entry name" value="MEMBRANE METALLOPROTEASE ARASP2, CHLOROPLASTIC-RELATED"/>
    <property type="match status" value="1"/>
</dbReference>
<dbReference type="InterPro" id="IPR001478">
    <property type="entry name" value="PDZ"/>
</dbReference>
<evidence type="ECO:0000313" key="14">
    <source>
        <dbReference type="Proteomes" id="UP000663444"/>
    </source>
</evidence>
<evidence type="ECO:0000256" key="7">
    <source>
        <dbReference type="ARBA" id="ARBA00022833"/>
    </source>
</evidence>
<dbReference type="GO" id="GO:0006508">
    <property type="term" value="P:proteolysis"/>
    <property type="evidence" value="ECO:0007669"/>
    <property type="project" value="UniProtKB-KW"/>
</dbReference>
<organism evidence="13 14">
    <name type="scientific">Azospira restricta</name>
    <dbReference type="NCBI Taxonomy" id="404405"/>
    <lineage>
        <taxon>Bacteria</taxon>
        <taxon>Pseudomonadati</taxon>
        <taxon>Pseudomonadota</taxon>
        <taxon>Betaproteobacteria</taxon>
        <taxon>Rhodocyclales</taxon>
        <taxon>Rhodocyclaceae</taxon>
        <taxon>Azospira</taxon>
    </lineage>
</organism>
<dbReference type="GO" id="GO:0004222">
    <property type="term" value="F:metalloendopeptidase activity"/>
    <property type="evidence" value="ECO:0007669"/>
    <property type="project" value="InterPro"/>
</dbReference>
<dbReference type="GO" id="GO:0046872">
    <property type="term" value="F:metal ion binding"/>
    <property type="evidence" value="ECO:0007669"/>
    <property type="project" value="UniProtKB-KW"/>
</dbReference>
<dbReference type="CDD" id="cd06163">
    <property type="entry name" value="S2P-M50_PDZ_RseP-like"/>
    <property type="match status" value="1"/>
</dbReference>
<evidence type="ECO:0000256" key="4">
    <source>
        <dbReference type="ARBA" id="ARBA00022670"/>
    </source>
</evidence>
<evidence type="ECO:0000256" key="10">
    <source>
        <dbReference type="ARBA" id="ARBA00023136"/>
    </source>
</evidence>
<dbReference type="SMART" id="SM00228">
    <property type="entry name" value="PDZ"/>
    <property type="match status" value="2"/>
</dbReference>
<dbReference type="Pfam" id="PF17820">
    <property type="entry name" value="PDZ_6"/>
    <property type="match status" value="1"/>
</dbReference>
<sequence length="455" mass="50055">MSDFLYYLAAFAVVIGVLVVVHEYGHYAVARLCGVKVLRFSVGFGRAIWLRRFGADQTEWAIGLFPLGGYVKMLDEREAPVAAHELHRAFNRQSVWRRIAIVAAGPLANFLLAIVVYWGVFWHGTEELRPVLGTPPAATAAAAAGVENGERVVKVAGEAVQTWEDVRWRLLQLASDDNDALLEVINERHEIAVRRLDLAAIREAGWEGDAFQRLGLTYFRPQLPPVIGRVLGGSAGERAGLQAGDVFLEIEGEKIATWADVVRIVRAAPGKSLQVLLVRGESELALTAVPDLQEERGRRLGRLGISVQETGQRRDDLTVVVAYGPVDAFGRALHETWEKSVFSLVMLGKMVTGEVSWRNLSGPVTIADYAGQSAKLGIEYYLKFMALVSISLGVLNLLPIPILDGGHLMYYVVEIIKRGPLSERSMEIGQQIGLALLLMLMAFAFYNDINRLISG</sequence>
<keyword evidence="7 11" id="KW-0862">Zinc</keyword>
<dbReference type="SUPFAM" id="SSF50156">
    <property type="entry name" value="PDZ domain-like"/>
    <property type="match status" value="2"/>
</dbReference>
<keyword evidence="9 11" id="KW-0482">Metalloprotease</keyword>
<dbReference type="PANTHER" id="PTHR42837">
    <property type="entry name" value="REGULATOR OF SIGMA-E PROTEASE RSEP"/>
    <property type="match status" value="1"/>
</dbReference>
<keyword evidence="6 11" id="KW-0378">Hydrolase</keyword>
<comment type="cofactor">
    <cofactor evidence="1 11">
        <name>Zn(2+)</name>
        <dbReference type="ChEBI" id="CHEBI:29105"/>
    </cofactor>
</comment>
<dbReference type="Proteomes" id="UP000663444">
    <property type="component" value="Chromosome"/>
</dbReference>
<comment type="similarity">
    <text evidence="3 11">Belongs to the peptidase M50B family.</text>
</comment>
<feature type="domain" description="PDZ" evidence="12">
    <location>
        <begin position="116"/>
        <end position="188"/>
    </location>
</feature>
<dbReference type="RefSeq" id="WP_203386242.1">
    <property type="nucleotide sequence ID" value="NZ_CP064781.1"/>
</dbReference>
<evidence type="ECO:0000256" key="5">
    <source>
        <dbReference type="ARBA" id="ARBA00022692"/>
    </source>
</evidence>
<evidence type="ECO:0000256" key="1">
    <source>
        <dbReference type="ARBA" id="ARBA00001947"/>
    </source>
</evidence>
<dbReference type="InterPro" id="IPR008915">
    <property type="entry name" value="Peptidase_M50"/>
</dbReference>
<dbReference type="KEGG" id="ares:IWH25_13150"/>
<dbReference type="GO" id="GO:0016020">
    <property type="term" value="C:membrane"/>
    <property type="evidence" value="ECO:0007669"/>
    <property type="project" value="UniProtKB-SubCell"/>
</dbReference>
<protein>
    <recommendedName>
        <fullName evidence="11">Zinc metalloprotease</fullName>
        <ecNumber evidence="11">3.4.24.-</ecNumber>
    </recommendedName>
</protein>
<dbReference type="NCBIfam" id="TIGR00054">
    <property type="entry name" value="RIP metalloprotease RseP"/>
    <property type="match status" value="1"/>
</dbReference>
<gene>
    <name evidence="13" type="primary">rseP</name>
    <name evidence="13" type="ORF">IWH25_13150</name>
</gene>
<proteinExistence type="inferred from homology"/>
<dbReference type="EC" id="3.4.24.-" evidence="11"/>
<evidence type="ECO:0000256" key="8">
    <source>
        <dbReference type="ARBA" id="ARBA00022989"/>
    </source>
</evidence>
<dbReference type="Pfam" id="PF02163">
    <property type="entry name" value="Peptidase_M50"/>
    <property type="match status" value="1"/>
</dbReference>
<feature type="transmembrane region" description="Helical" evidence="11">
    <location>
        <begin position="99"/>
        <end position="120"/>
    </location>
</feature>
<evidence type="ECO:0000256" key="2">
    <source>
        <dbReference type="ARBA" id="ARBA00004141"/>
    </source>
</evidence>
<dbReference type="CDD" id="cd23081">
    <property type="entry name" value="cpPDZ_EcRseP-like"/>
    <property type="match status" value="1"/>
</dbReference>
<dbReference type="InterPro" id="IPR036034">
    <property type="entry name" value="PDZ_sf"/>
</dbReference>
<dbReference type="EMBL" id="CP064781">
    <property type="protein sequence ID" value="QRJ62713.1"/>
    <property type="molecule type" value="Genomic_DNA"/>
</dbReference>
<accession>A0A974PWD2</accession>
<evidence type="ECO:0000256" key="6">
    <source>
        <dbReference type="ARBA" id="ARBA00022801"/>
    </source>
</evidence>
<dbReference type="InterPro" id="IPR004387">
    <property type="entry name" value="Pept_M50_Zn"/>
</dbReference>
<keyword evidence="8 11" id="KW-1133">Transmembrane helix</keyword>
<dbReference type="AlphaFoldDB" id="A0A974PWD2"/>
<name>A0A974PWD2_9RHOO</name>